<organism evidence="3 4">
    <name type="scientific">Vitis vinifera</name>
    <name type="common">Grape</name>
    <dbReference type="NCBI Taxonomy" id="29760"/>
    <lineage>
        <taxon>Eukaryota</taxon>
        <taxon>Viridiplantae</taxon>
        <taxon>Streptophyta</taxon>
        <taxon>Embryophyta</taxon>
        <taxon>Tracheophyta</taxon>
        <taxon>Spermatophyta</taxon>
        <taxon>Magnoliopsida</taxon>
        <taxon>eudicotyledons</taxon>
        <taxon>Gunneridae</taxon>
        <taxon>Pentapetalae</taxon>
        <taxon>rosids</taxon>
        <taxon>Vitales</taxon>
        <taxon>Vitaceae</taxon>
        <taxon>Viteae</taxon>
        <taxon>Vitis</taxon>
    </lineage>
</organism>
<protein>
    <submittedName>
        <fullName evidence="3">Retrovirus-related Pol polyprotein from transposon TNT 1-94</fullName>
    </submittedName>
</protein>
<dbReference type="PANTHER" id="PTHR11439">
    <property type="entry name" value="GAG-POL-RELATED RETROTRANSPOSON"/>
    <property type="match status" value="1"/>
</dbReference>
<dbReference type="Pfam" id="PF07727">
    <property type="entry name" value="RVT_2"/>
    <property type="match status" value="1"/>
</dbReference>
<dbReference type="EMBL" id="QGNW01000603">
    <property type="protein sequence ID" value="RVW67107.1"/>
    <property type="molecule type" value="Genomic_DNA"/>
</dbReference>
<reference evidence="3 4" key="1">
    <citation type="journal article" date="2018" name="PLoS Genet.">
        <title>Population sequencing reveals clonal diversity and ancestral inbreeding in the grapevine cultivar Chardonnay.</title>
        <authorList>
            <person name="Roach M.J."/>
            <person name="Johnson D.L."/>
            <person name="Bohlmann J."/>
            <person name="van Vuuren H.J."/>
            <person name="Jones S.J."/>
            <person name="Pretorius I.S."/>
            <person name="Schmidt S.A."/>
            <person name="Borneman A.R."/>
        </authorList>
    </citation>
    <scope>NUCLEOTIDE SEQUENCE [LARGE SCALE GENOMIC DNA]</scope>
    <source>
        <strain evidence="4">cv. Chardonnay</strain>
        <tissue evidence="3">Leaf</tissue>
    </source>
</reference>
<feature type="region of interest" description="Disordered" evidence="1">
    <location>
        <begin position="24"/>
        <end position="53"/>
    </location>
</feature>
<feature type="domain" description="Reverse transcriptase Ty1/copia-type" evidence="2">
    <location>
        <begin position="58"/>
        <end position="106"/>
    </location>
</feature>
<name>A0A438G4I1_VITVI</name>
<evidence type="ECO:0000259" key="2">
    <source>
        <dbReference type="Pfam" id="PF07727"/>
    </source>
</evidence>
<evidence type="ECO:0000256" key="1">
    <source>
        <dbReference type="SAM" id="MobiDB-lite"/>
    </source>
</evidence>
<evidence type="ECO:0000313" key="4">
    <source>
        <dbReference type="Proteomes" id="UP000288805"/>
    </source>
</evidence>
<comment type="caution">
    <text evidence="3">The sequence shown here is derived from an EMBL/GenBank/DDBJ whole genome shotgun (WGS) entry which is preliminary data.</text>
</comment>
<dbReference type="Proteomes" id="UP000288805">
    <property type="component" value="Unassembled WGS sequence"/>
</dbReference>
<dbReference type="AlphaFoldDB" id="A0A438G4I1"/>
<sequence>MPKQTPVKVMEGSDQLQFEVEHETLQPEKFTEPSSETVQEVVQERQDEPTQGLESYSLARDSSIRLLLAFIAHEDLELDQLDVKTTFLHRELDELIYMQPPKGFREGIKDGQRILGMEIERDRSKKVLRLSQKSYISKVLSRFEMNNVKTVSTPLGQHFRLSITQAPETHEEKRFMQMIPYASMVGSLMYTMVCSRPDLAYAVSMISRYMSCPRKATLARVTRVVNAYYVGNIDTRKSLTGYVFTVFGEAVS</sequence>
<evidence type="ECO:0000313" key="3">
    <source>
        <dbReference type="EMBL" id="RVW67107.1"/>
    </source>
</evidence>
<proteinExistence type="predicted"/>
<accession>A0A438G4I1</accession>
<gene>
    <name evidence="3" type="primary">POLX_95</name>
    <name evidence="3" type="ORF">CK203_066032</name>
</gene>
<dbReference type="InterPro" id="IPR013103">
    <property type="entry name" value="RVT_2"/>
</dbReference>